<comment type="caution">
    <text evidence="2">The sequence shown here is derived from an EMBL/GenBank/DDBJ whole genome shotgun (WGS) entry which is preliminary data.</text>
</comment>
<evidence type="ECO:0000313" key="2">
    <source>
        <dbReference type="EMBL" id="RZD17204.1"/>
    </source>
</evidence>
<dbReference type="AlphaFoldDB" id="A0A519BIW4"/>
<sequence>MRGSEMKIGTIMIRVPRKVKKGKNFKVLTLTEHPMNTGLVKNPKTGKIIPEWIINKVNIFYDKKLITTCNYGIGIAANPFLAFYVKAEKSAPLDFVMHDNEGNVYKKTVLINVY</sequence>
<organism evidence="2 3">
    <name type="scientific">Acididesulfobacter guangdongensis</name>
    <dbReference type="NCBI Taxonomy" id="2597225"/>
    <lineage>
        <taxon>Bacteria</taxon>
        <taxon>Deltaproteobacteria</taxon>
        <taxon>Candidatus Acidulodesulfobacterales</taxon>
        <taxon>Candidatus Acididesulfobacter</taxon>
    </lineage>
</organism>
<dbReference type="SUPFAM" id="SSF81296">
    <property type="entry name" value="E set domains"/>
    <property type="match status" value="1"/>
</dbReference>
<dbReference type="Proteomes" id="UP000316562">
    <property type="component" value="Unassembled WGS sequence"/>
</dbReference>
<dbReference type="Gene3D" id="2.60.40.10">
    <property type="entry name" value="Immunoglobulins"/>
    <property type="match status" value="1"/>
</dbReference>
<accession>A0A519BIW4</accession>
<protein>
    <submittedName>
        <fullName evidence="2">Thiosulfate oxidation carrier complex protein SoxZ</fullName>
    </submittedName>
</protein>
<feature type="domain" description="Sulphur oxidation protein SoxZ" evidence="1">
    <location>
        <begin position="13"/>
        <end position="108"/>
    </location>
</feature>
<evidence type="ECO:0000259" key="1">
    <source>
        <dbReference type="Pfam" id="PF08770"/>
    </source>
</evidence>
<evidence type="ECO:0000313" key="3">
    <source>
        <dbReference type="Proteomes" id="UP000316562"/>
    </source>
</evidence>
<reference evidence="2 3" key="1">
    <citation type="journal article" date="2019" name="ISME J.">
        <title>Insights into ecological role of a new deltaproteobacterial order Candidatus Acidulodesulfobacterales by metagenomics and metatranscriptomics.</title>
        <authorList>
            <person name="Tan S."/>
            <person name="Liu J."/>
            <person name="Fang Y."/>
            <person name="Hedlund B.P."/>
            <person name="Lian Z.H."/>
            <person name="Huang L.Y."/>
            <person name="Li J.T."/>
            <person name="Huang L.N."/>
            <person name="Li W.J."/>
            <person name="Jiang H.C."/>
            <person name="Dong H.L."/>
            <person name="Shu W.S."/>
        </authorList>
    </citation>
    <scope>NUCLEOTIDE SEQUENCE [LARGE SCALE GENOMIC DNA]</scope>
    <source>
        <strain evidence="2">AP2</strain>
    </source>
</reference>
<dbReference type="Pfam" id="PF08770">
    <property type="entry name" value="SoxZ"/>
    <property type="match status" value="1"/>
</dbReference>
<dbReference type="NCBIfam" id="TIGR04490">
    <property type="entry name" value="SoxZ_true"/>
    <property type="match status" value="1"/>
</dbReference>
<dbReference type="InterPro" id="IPR014756">
    <property type="entry name" value="Ig_E-set"/>
</dbReference>
<name>A0A519BIW4_ACIG2</name>
<proteinExistence type="predicted"/>
<dbReference type="InterPro" id="IPR014880">
    <property type="entry name" value="SoxZ_dom"/>
</dbReference>
<dbReference type="EMBL" id="SGBC01000001">
    <property type="protein sequence ID" value="RZD17204.1"/>
    <property type="molecule type" value="Genomic_DNA"/>
</dbReference>
<dbReference type="InterPro" id="IPR030995">
    <property type="entry name" value="SoxZ"/>
</dbReference>
<dbReference type="InterPro" id="IPR013783">
    <property type="entry name" value="Ig-like_fold"/>
</dbReference>
<gene>
    <name evidence="2" type="primary">soxZ</name>
    <name evidence="2" type="ORF">EVJ46_02945</name>
</gene>